<dbReference type="Proteomes" id="UP000017023">
    <property type="component" value="Unassembled WGS sequence"/>
</dbReference>
<proteinExistence type="predicted"/>
<accession>U2LAQ4</accession>
<dbReference type="EMBL" id="AWGW01000011">
    <property type="protein sequence ID" value="ERK01416.1"/>
    <property type="molecule type" value="Genomic_DNA"/>
</dbReference>
<sequence>MYDNRKNIAPVVGGAIIAGASSILGSMLNAKSTNDNNKLQQQLVNDANAYNTPGMQMQRFQNAGLNPYMMLGQVNAGNQTSVASTSPVDYSSGIQGVGNAANTLIQAASANSQIEVNKATIAKTESETALNQIDAQTRAAENAARINQLVKQGVLTQQQADNLSQQFDLTMLTWDELRKQPGLANLLSAEQIENLKAATGKIGSEKKGLDLQNGITAKFGEKQAAATLGNTLSQTGVNHANIGLMGSQIGLNGTYMDLNRGQLGVLRNQQNSAYWDSREKKRNYQYNKAKFDKPNLDWHFDKWISPLLNFVGKAGSAYILKK</sequence>
<organism evidence="2 3">
    <name type="scientific">Segatella salivae F0493</name>
    <dbReference type="NCBI Taxonomy" id="1395125"/>
    <lineage>
        <taxon>Bacteria</taxon>
        <taxon>Pseudomonadati</taxon>
        <taxon>Bacteroidota</taxon>
        <taxon>Bacteroidia</taxon>
        <taxon>Bacteroidales</taxon>
        <taxon>Prevotellaceae</taxon>
        <taxon>Segatella</taxon>
    </lineage>
</organism>
<keyword evidence="1" id="KW-0472">Membrane</keyword>
<evidence type="ECO:0000313" key="3">
    <source>
        <dbReference type="Proteomes" id="UP000017023"/>
    </source>
</evidence>
<dbReference type="AlphaFoldDB" id="U2LAQ4"/>
<gene>
    <name evidence="2" type="ORF">HMPREF9145_2738</name>
</gene>
<comment type="caution">
    <text evidence="2">The sequence shown here is derived from an EMBL/GenBank/DDBJ whole genome shotgun (WGS) entry which is preliminary data.</text>
</comment>
<evidence type="ECO:0008006" key="4">
    <source>
        <dbReference type="Google" id="ProtNLM"/>
    </source>
</evidence>
<dbReference type="PATRIC" id="fig|1395125.3.peg.1099"/>
<evidence type="ECO:0000313" key="2">
    <source>
        <dbReference type="EMBL" id="ERK01416.1"/>
    </source>
</evidence>
<protein>
    <recommendedName>
        <fullName evidence="4">DNA pilot protein</fullName>
    </recommendedName>
</protein>
<reference evidence="2 3" key="1">
    <citation type="submission" date="2013-08" db="EMBL/GenBank/DDBJ databases">
        <authorList>
            <person name="Durkin A.S."/>
            <person name="Haft D.R."/>
            <person name="McCorrison J."/>
            <person name="Torralba M."/>
            <person name="Gillis M."/>
            <person name="Haft D.H."/>
            <person name="Methe B."/>
            <person name="Sutton G."/>
            <person name="Nelson K.E."/>
        </authorList>
    </citation>
    <scope>NUCLEOTIDE SEQUENCE [LARGE SCALE GENOMIC DNA]</scope>
    <source>
        <strain evidence="2 3">F0493</strain>
    </source>
</reference>
<feature type="transmembrane region" description="Helical" evidence="1">
    <location>
        <begin position="7"/>
        <end position="28"/>
    </location>
</feature>
<keyword evidence="1" id="KW-1133">Transmembrane helix</keyword>
<evidence type="ECO:0000256" key="1">
    <source>
        <dbReference type="SAM" id="Phobius"/>
    </source>
</evidence>
<name>U2LAQ4_9BACT</name>
<keyword evidence="1" id="KW-0812">Transmembrane</keyword>